<accession>A0A197JF95</accession>
<dbReference type="EMBL" id="KV442107">
    <property type="protein sequence ID" value="OAQ23842.1"/>
    <property type="molecule type" value="Genomic_DNA"/>
</dbReference>
<evidence type="ECO:0000313" key="2">
    <source>
        <dbReference type="Proteomes" id="UP000078512"/>
    </source>
</evidence>
<dbReference type="Proteomes" id="UP000078512">
    <property type="component" value="Unassembled WGS sequence"/>
</dbReference>
<evidence type="ECO:0000313" key="1">
    <source>
        <dbReference type="EMBL" id="OAQ23842.1"/>
    </source>
</evidence>
<proteinExistence type="predicted"/>
<reference evidence="1 2" key="1">
    <citation type="submission" date="2016-05" db="EMBL/GenBank/DDBJ databases">
        <title>Genome sequencing reveals origins of a unique bacterial endosymbiosis in the earliest lineages of terrestrial Fungi.</title>
        <authorList>
            <consortium name="DOE Joint Genome Institute"/>
            <person name="Uehling J."/>
            <person name="Gryganskyi A."/>
            <person name="Hameed K."/>
            <person name="Tschaplinski T."/>
            <person name="Misztal P."/>
            <person name="Wu S."/>
            <person name="Desiro A."/>
            <person name="Vande Pol N."/>
            <person name="Du Z.-Y."/>
            <person name="Zienkiewicz A."/>
            <person name="Zienkiewicz K."/>
            <person name="Morin E."/>
            <person name="Tisserant E."/>
            <person name="Splivallo R."/>
            <person name="Hainaut M."/>
            <person name="Henrissat B."/>
            <person name="Ohm R."/>
            <person name="Kuo A."/>
            <person name="Yan J."/>
            <person name="Lipzen A."/>
            <person name="Nolan M."/>
            <person name="Labutti K."/>
            <person name="Barry K."/>
            <person name="Goldstein A."/>
            <person name="Labbe J."/>
            <person name="Schadt C."/>
            <person name="Tuskan G."/>
            <person name="Grigoriev I."/>
            <person name="Martin F."/>
            <person name="Vilgalys R."/>
            <person name="Bonito G."/>
        </authorList>
    </citation>
    <scope>NUCLEOTIDE SEQUENCE [LARGE SCALE GENOMIC DNA]</scope>
    <source>
        <strain evidence="1 2">AG-77</strain>
    </source>
</reference>
<protein>
    <submittedName>
        <fullName evidence="1">Uncharacterized protein</fullName>
    </submittedName>
</protein>
<name>A0A197JF95_9FUNG</name>
<keyword evidence="2" id="KW-1185">Reference proteome</keyword>
<gene>
    <name evidence="1" type="ORF">K457DRAFT_142375</name>
</gene>
<sequence>MPFPIHLLSYRPLKDISHVLIDRSPESQVLLLSVSLLLMYPHCSLLSPFRFKHYTFPSSLGQTHCPVLLPTQCAHSSQIQQLGVGFRLHVLSFSWFHCPRLVHSIHTPEFVRVISEPETNSGA</sequence>
<organism evidence="1 2">
    <name type="scientific">Linnemannia elongata AG-77</name>
    <dbReference type="NCBI Taxonomy" id="1314771"/>
    <lineage>
        <taxon>Eukaryota</taxon>
        <taxon>Fungi</taxon>
        <taxon>Fungi incertae sedis</taxon>
        <taxon>Mucoromycota</taxon>
        <taxon>Mortierellomycotina</taxon>
        <taxon>Mortierellomycetes</taxon>
        <taxon>Mortierellales</taxon>
        <taxon>Mortierellaceae</taxon>
        <taxon>Linnemannia</taxon>
    </lineage>
</organism>
<dbReference type="AlphaFoldDB" id="A0A197JF95"/>